<evidence type="ECO:0000256" key="3">
    <source>
        <dbReference type="ARBA" id="ARBA00022692"/>
    </source>
</evidence>
<gene>
    <name evidence="8" type="ORF">NX801_14840</name>
</gene>
<accession>A0ABT2CHM4</accession>
<dbReference type="InterPro" id="IPR001123">
    <property type="entry name" value="LeuE-type"/>
</dbReference>
<protein>
    <submittedName>
        <fullName evidence="8">LysE family translocator</fullName>
    </submittedName>
</protein>
<proteinExistence type="predicted"/>
<keyword evidence="9" id="KW-1185">Reference proteome</keyword>
<feature type="transmembrane region" description="Helical" evidence="7">
    <location>
        <begin position="126"/>
        <end position="148"/>
    </location>
</feature>
<dbReference type="Proteomes" id="UP001431313">
    <property type="component" value="Unassembled WGS sequence"/>
</dbReference>
<feature type="transmembrane region" description="Helical" evidence="7">
    <location>
        <begin position="196"/>
        <end position="217"/>
    </location>
</feature>
<sequence length="219" mass="22835">MVIVTPGPDLALITNMVLTRSVRTATVAALGMITAGAGQIALGVAGLTALLATSPVTYAAFRWTGAVILLVWAVLALRRVLRSRGGRGDAPSGASVDAVPERGAEEQAGAPPPGPTEGADLSPRRAFAQGLMCTGANPKVGIFLMAFLPQFVPRGVAPEIGVPVLAVCYLALGLLWLLVWIRAVHRLLRYVRSPRMLAIFDGLTALIFGAFSMRLALGA</sequence>
<keyword evidence="5 7" id="KW-0472">Membrane</keyword>
<evidence type="ECO:0000256" key="4">
    <source>
        <dbReference type="ARBA" id="ARBA00022989"/>
    </source>
</evidence>
<keyword evidence="4 7" id="KW-1133">Transmembrane helix</keyword>
<dbReference type="EMBL" id="JANUGQ010000011">
    <property type="protein sequence ID" value="MCS0636912.1"/>
    <property type="molecule type" value="Genomic_DNA"/>
</dbReference>
<evidence type="ECO:0000313" key="9">
    <source>
        <dbReference type="Proteomes" id="UP001431313"/>
    </source>
</evidence>
<evidence type="ECO:0000256" key="2">
    <source>
        <dbReference type="ARBA" id="ARBA00022475"/>
    </source>
</evidence>
<dbReference type="PANTHER" id="PTHR30086">
    <property type="entry name" value="ARGININE EXPORTER PROTEIN ARGO"/>
    <property type="match status" value="1"/>
</dbReference>
<evidence type="ECO:0000256" key="5">
    <source>
        <dbReference type="ARBA" id="ARBA00023136"/>
    </source>
</evidence>
<name>A0ABT2CHM4_9ACTN</name>
<comment type="caution">
    <text evidence="8">The sequence shown here is derived from an EMBL/GenBank/DDBJ whole genome shotgun (WGS) entry which is preliminary data.</text>
</comment>
<dbReference type="PANTHER" id="PTHR30086:SF20">
    <property type="entry name" value="ARGININE EXPORTER PROTEIN ARGO-RELATED"/>
    <property type="match status" value="1"/>
</dbReference>
<dbReference type="Pfam" id="PF01810">
    <property type="entry name" value="LysE"/>
    <property type="match status" value="1"/>
</dbReference>
<comment type="subcellular location">
    <subcellularLocation>
        <location evidence="1">Cell membrane</location>
        <topology evidence="1">Multi-pass membrane protein</topology>
    </subcellularLocation>
</comment>
<feature type="transmembrane region" description="Helical" evidence="7">
    <location>
        <begin position="25"/>
        <end position="52"/>
    </location>
</feature>
<feature type="transmembrane region" description="Helical" evidence="7">
    <location>
        <begin position="160"/>
        <end position="184"/>
    </location>
</feature>
<evidence type="ECO:0000256" key="6">
    <source>
        <dbReference type="SAM" id="MobiDB-lite"/>
    </source>
</evidence>
<feature type="region of interest" description="Disordered" evidence="6">
    <location>
        <begin position="84"/>
        <end position="119"/>
    </location>
</feature>
<dbReference type="RefSeq" id="WP_258788174.1">
    <property type="nucleotide sequence ID" value="NZ_JANUGQ010000011.1"/>
</dbReference>
<evidence type="ECO:0000256" key="1">
    <source>
        <dbReference type="ARBA" id="ARBA00004651"/>
    </source>
</evidence>
<evidence type="ECO:0000313" key="8">
    <source>
        <dbReference type="EMBL" id="MCS0636912.1"/>
    </source>
</evidence>
<evidence type="ECO:0000256" key="7">
    <source>
        <dbReference type="SAM" id="Phobius"/>
    </source>
</evidence>
<keyword evidence="2" id="KW-1003">Cell membrane</keyword>
<reference evidence="8" key="1">
    <citation type="submission" date="2022-08" db="EMBL/GenBank/DDBJ databases">
        <authorList>
            <person name="Somphong A."/>
            <person name="Phongsopitanun W."/>
        </authorList>
    </citation>
    <scope>NUCLEOTIDE SEQUENCE</scope>
    <source>
        <strain evidence="8">LP05-1</strain>
    </source>
</reference>
<feature type="transmembrane region" description="Helical" evidence="7">
    <location>
        <begin position="58"/>
        <end position="77"/>
    </location>
</feature>
<organism evidence="8 9">
    <name type="scientific">Streptomyces pyxinae</name>
    <dbReference type="NCBI Taxonomy" id="2970734"/>
    <lineage>
        <taxon>Bacteria</taxon>
        <taxon>Bacillati</taxon>
        <taxon>Actinomycetota</taxon>
        <taxon>Actinomycetes</taxon>
        <taxon>Kitasatosporales</taxon>
        <taxon>Streptomycetaceae</taxon>
        <taxon>Streptomyces</taxon>
    </lineage>
</organism>
<keyword evidence="3 7" id="KW-0812">Transmembrane</keyword>